<dbReference type="Gene3D" id="1.10.10.200">
    <property type="match status" value="1"/>
</dbReference>
<dbReference type="InterPro" id="IPR026564">
    <property type="entry name" value="Transcrip_reg_TACO1-like_dom3"/>
</dbReference>
<dbReference type="InterPro" id="IPR017856">
    <property type="entry name" value="Integrase-like_N"/>
</dbReference>
<evidence type="ECO:0000256" key="1">
    <source>
        <dbReference type="ARBA" id="ARBA00008724"/>
    </source>
</evidence>
<comment type="similarity">
    <text evidence="1">Belongs to the TACO1 family.</text>
</comment>
<proteinExistence type="inferred from homology"/>
<evidence type="ECO:0000259" key="2">
    <source>
        <dbReference type="Pfam" id="PF01709"/>
    </source>
</evidence>
<keyword evidence="5" id="KW-1185">Reference proteome</keyword>
<dbReference type="InterPro" id="IPR048300">
    <property type="entry name" value="TACO1_YebC-like_2nd/3rd_dom"/>
</dbReference>
<organism evidence="4 5">
    <name type="scientific">Caenorhabditis auriculariae</name>
    <dbReference type="NCBI Taxonomy" id="2777116"/>
    <lineage>
        <taxon>Eukaryota</taxon>
        <taxon>Metazoa</taxon>
        <taxon>Ecdysozoa</taxon>
        <taxon>Nematoda</taxon>
        <taxon>Chromadorea</taxon>
        <taxon>Rhabditida</taxon>
        <taxon>Rhabditina</taxon>
        <taxon>Rhabditomorpha</taxon>
        <taxon>Rhabditoidea</taxon>
        <taxon>Rhabditidae</taxon>
        <taxon>Peloderinae</taxon>
        <taxon>Caenorhabditis</taxon>
    </lineage>
</organism>
<feature type="domain" description="TACO1/YebC-like N-terminal" evidence="3">
    <location>
        <begin position="33"/>
        <end position="103"/>
    </location>
</feature>
<dbReference type="PANTHER" id="PTHR12532:SF0">
    <property type="entry name" value="TRANSLATIONAL ACTIVATOR OF CYTOCHROME C OXIDASE 1"/>
    <property type="match status" value="1"/>
</dbReference>
<reference evidence="4" key="1">
    <citation type="submission" date="2020-10" db="EMBL/GenBank/DDBJ databases">
        <authorList>
            <person name="Kikuchi T."/>
        </authorList>
    </citation>
    <scope>NUCLEOTIDE SEQUENCE</scope>
    <source>
        <strain evidence="4">NKZ352</strain>
    </source>
</reference>
<dbReference type="Pfam" id="PF01709">
    <property type="entry name" value="Transcrip_reg"/>
    <property type="match status" value="1"/>
</dbReference>
<gene>
    <name evidence="4" type="ORF">CAUJ_LOCUS13485</name>
</gene>
<accession>A0A8S1HM24</accession>
<dbReference type="PANTHER" id="PTHR12532">
    <property type="entry name" value="TRANSLATIONAL ACTIVATOR OF CYTOCHROME C OXIDASE 1"/>
    <property type="match status" value="1"/>
</dbReference>
<evidence type="ECO:0000313" key="4">
    <source>
        <dbReference type="EMBL" id="CAD6197576.1"/>
    </source>
</evidence>
<dbReference type="Proteomes" id="UP000835052">
    <property type="component" value="Unassembled WGS sequence"/>
</dbReference>
<dbReference type="Gene3D" id="3.30.70.980">
    <property type="match status" value="2"/>
</dbReference>
<dbReference type="AlphaFoldDB" id="A0A8S1HM24"/>
<dbReference type="InterPro" id="IPR002876">
    <property type="entry name" value="Transcrip_reg_TACO1-like"/>
</dbReference>
<dbReference type="Pfam" id="PF20772">
    <property type="entry name" value="TACO1_YebC_N"/>
    <property type="match status" value="1"/>
</dbReference>
<dbReference type="OrthoDB" id="2017544at2759"/>
<dbReference type="InterPro" id="IPR029072">
    <property type="entry name" value="YebC-like"/>
</dbReference>
<protein>
    <submittedName>
        <fullName evidence="4">Uncharacterized protein</fullName>
    </submittedName>
</protein>
<dbReference type="GO" id="GO:0005739">
    <property type="term" value="C:mitochondrion"/>
    <property type="evidence" value="ECO:0007669"/>
    <property type="project" value="TreeGrafter"/>
</dbReference>
<feature type="domain" description="TACO1/YebC-like second and third" evidence="2">
    <location>
        <begin position="108"/>
        <end position="269"/>
    </location>
</feature>
<sequence>MIPVCARIVGTSTTIYGSVRAIATTPAMFKGHSKWQNIKATKGKNDMIKSQTTNLLLRKVRGAVSRGGFDLKLNRELAGLEQDFRSNGLSLDTFKNFLQKIKDKPEIEYSFDVIGPSGTFFIIQAETSNKKAFESDLRKYFNKVGGFRLATDGGVRNWFEEKGFIQIDTKRSGKEVKLEEIEEIAIEKECEEVTEVDEDGRKFELVCDAKEVNKIEGQLSKEGFTVFSAEAGFRALHPVTVPLADSTKIETFYELLQEDEQVRQIYDNVASDEK</sequence>
<evidence type="ECO:0000259" key="3">
    <source>
        <dbReference type="Pfam" id="PF20772"/>
    </source>
</evidence>
<evidence type="ECO:0000313" key="5">
    <source>
        <dbReference type="Proteomes" id="UP000835052"/>
    </source>
</evidence>
<dbReference type="InterPro" id="IPR049083">
    <property type="entry name" value="TACO1_YebC_N"/>
</dbReference>
<dbReference type="SUPFAM" id="SSF75625">
    <property type="entry name" value="YebC-like"/>
    <property type="match status" value="1"/>
</dbReference>
<dbReference type="EMBL" id="CAJGYM010000098">
    <property type="protein sequence ID" value="CAD6197576.1"/>
    <property type="molecule type" value="Genomic_DNA"/>
</dbReference>
<comment type="caution">
    <text evidence="4">The sequence shown here is derived from an EMBL/GenBank/DDBJ whole genome shotgun (WGS) entry which is preliminary data.</text>
</comment>
<name>A0A8S1HM24_9PELO</name>